<dbReference type="SUPFAM" id="SSF103473">
    <property type="entry name" value="MFS general substrate transporter"/>
    <property type="match status" value="1"/>
</dbReference>
<keyword evidence="2" id="KW-0813">Transport</keyword>
<keyword evidence="6" id="KW-1185">Reference proteome</keyword>
<reference evidence="5" key="1">
    <citation type="journal article" date="2014" name="Int. J. Syst. Evol. Microbiol.">
        <title>Complete genome sequence of Corynebacterium casei LMG S-19264T (=DSM 44701T), isolated from a smear-ripened cheese.</title>
        <authorList>
            <consortium name="US DOE Joint Genome Institute (JGI-PGF)"/>
            <person name="Walter F."/>
            <person name="Albersmeier A."/>
            <person name="Kalinowski J."/>
            <person name="Ruckert C."/>
        </authorList>
    </citation>
    <scope>NUCLEOTIDE SEQUENCE</scope>
    <source>
        <strain evidence="5">JCM 3313</strain>
    </source>
</reference>
<protein>
    <recommendedName>
        <fullName evidence="7">MFS transporter</fullName>
    </recommendedName>
</protein>
<keyword evidence="3" id="KW-0472">Membrane</keyword>
<dbReference type="AlphaFoldDB" id="A0A918AR61"/>
<evidence type="ECO:0000313" key="5">
    <source>
        <dbReference type="EMBL" id="GGP72422.1"/>
    </source>
</evidence>
<dbReference type="GO" id="GO:0005886">
    <property type="term" value="C:plasma membrane"/>
    <property type="evidence" value="ECO:0007669"/>
    <property type="project" value="UniProtKB-SubCell"/>
</dbReference>
<evidence type="ECO:0000256" key="1">
    <source>
        <dbReference type="ARBA" id="ARBA00004651"/>
    </source>
</evidence>
<keyword evidence="3" id="KW-1003">Cell membrane</keyword>
<dbReference type="InterPro" id="IPR036259">
    <property type="entry name" value="MFS_trans_sf"/>
</dbReference>
<evidence type="ECO:0008006" key="7">
    <source>
        <dbReference type="Google" id="ProtNLM"/>
    </source>
</evidence>
<accession>A0A918AR61</accession>
<sequence>MVIPAPALFDTSRRRIGPSGFLDTTIEYYSFLLRGTAAMIVFDELFFPDPDPVLGAIAALASLVAWLAGGLVFDHFGDKCGREQALIITTGVAGTLPVLPGTRVVRGEGGDGAQAGGGAVAASHQHQPLGGPFGADPDLFPGPARAVGQGGGAPGQPVRGTAPSSVCRPRRRCPAGGRAPFPIPRGPARGAGVASGRVAARMPSRRAPKAS</sequence>
<proteinExistence type="predicted"/>
<comment type="caution">
    <text evidence="5">The sequence shown here is derived from an EMBL/GenBank/DDBJ whole genome shotgun (WGS) entry which is preliminary data.</text>
</comment>
<dbReference type="RefSeq" id="WP_189225955.1">
    <property type="nucleotide sequence ID" value="NZ_BMRG01000013.1"/>
</dbReference>
<name>A0A918AR61_9PSEU</name>
<feature type="compositionally biased region" description="Low complexity" evidence="4">
    <location>
        <begin position="174"/>
        <end position="201"/>
    </location>
</feature>
<dbReference type="PANTHER" id="PTHR43045:SF1">
    <property type="entry name" value="SHIKIMATE TRANSPORTER"/>
    <property type="match status" value="1"/>
</dbReference>
<comment type="subcellular location">
    <subcellularLocation>
        <location evidence="1">Cell membrane</location>
        <topology evidence="1">Multi-pass membrane protein</topology>
    </subcellularLocation>
</comment>
<gene>
    <name evidence="5" type="ORF">GCM10010185_52100</name>
</gene>
<evidence type="ECO:0000256" key="3">
    <source>
        <dbReference type="ARBA" id="ARBA00022475"/>
    </source>
</evidence>
<feature type="region of interest" description="Disordered" evidence="4">
    <location>
        <begin position="145"/>
        <end position="211"/>
    </location>
</feature>
<dbReference type="Proteomes" id="UP000639606">
    <property type="component" value="Unassembled WGS sequence"/>
</dbReference>
<evidence type="ECO:0000313" key="6">
    <source>
        <dbReference type="Proteomes" id="UP000639606"/>
    </source>
</evidence>
<reference evidence="5" key="2">
    <citation type="submission" date="2020-09" db="EMBL/GenBank/DDBJ databases">
        <authorList>
            <person name="Sun Q."/>
            <person name="Ohkuma M."/>
        </authorList>
    </citation>
    <scope>NUCLEOTIDE SEQUENCE</scope>
    <source>
        <strain evidence="5">JCM 3313</strain>
    </source>
</reference>
<dbReference type="EMBL" id="BMRG01000013">
    <property type="protein sequence ID" value="GGP72422.1"/>
    <property type="molecule type" value="Genomic_DNA"/>
</dbReference>
<evidence type="ECO:0000256" key="2">
    <source>
        <dbReference type="ARBA" id="ARBA00022448"/>
    </source>
</evidence>
<evidence type="ECO:0000256" key="4">
    <source>
        <dbReference type="SAM" id="MobiDB-lite"/>
    </source>
</evidence>
<organism evidence="5 6">
    <name type="scientific">Saccharothrix coeruleofusca</name>
    <dbReference type="NCBI Taxonomy" id="33919"/>
    <lineage>
        <taxon>Bacteria</taxon>
        <taxon>Bacillati</taxon>
        <taxon>Actinomycetota</taxon>
        <taxon>Actinomycetes</taxon>
        <taxon>Pseudonocardiales</taxon>
        <taxon>Pseudonocardiaceae</taxon>
        <taxon>Saccharothrix</taxon>
    </lineage>
</organism>
<dbReference type="PANTHER" id="PTHR43045">
    <property type="entry name" value="SHIKIMATE TRANSPORTER"/>
    <property type="match status" value="1"/>
</dbReference>